<proteinExistence type="predicted"/>
<evidence type="ECO:0000313" key="3">
    <source>
        <dbReference type="Proteomes" id="UP000008694"/>
    </source>
</evidence>
<feature type="compositionally biased region" description="Basic and acidic residues" evidence="1">
    <location>
        <begin position="407"/>
        <end position="420"/>
    </location>
</feature>
<dbReference type="AlphaFoldDB" id="D7KGK9"/>
<evidence type="ECO:0000313" key="2">
    <source>
        <dbReference type="EMBL" id="EFH69939.1"/>
    </source>
</evidence>
<feature type="compositionally biased region" description="Polar residues" evidence="1">
    <location>
        <begin position="372"/>
        <end position="384"/>
    </location>
</feature>
<reference evidence="3" key="1">
    <citation type="journal article" date="2011" name="Nat. Genet.">
        <title>The Arabidopsis lyrata genome sequence and the basis of rapid genome size change.</title>
        <authorList>
            <person name="Hu T.T."/>
            <person name="Pattyn P."/>
            <person name="Bakker E.G."/>
            <person name="Cao J."/>
            <person name="Cheng J.-F."/>
            <person name="Clark R.M."/>
            <person name="Fahlgren N."/>
            <person name="Fawcett J.A."/>
            <person name="Grimwood J."/>
            <person name="Gundlach H."/>
            <person name="Haberer G."/>
            <person name="Hollister J.D."/>
            <person name="Ossowski S."/>
            <person name="Ottilar R.P."/>
            <person name="Salamov A.A."/>
            <person name="Schneeberger K."/>
            <person name="Spannagl M."/>
            <person name="Wang X."/>
            <person name="Yang L."/>
            <person name="Nasrallah M.E."/>
            <person name="Bergelson J."/>
            <person name="Carrington J.C."/>
            <person name="Gaut B.S."/>
            <person name="Schmutz J."/>
            <person name="Mayer K.F.X."/>
            <person name="Van de Peer Y."/>
            <person name="Grigoriev I.V."/>
            <person name="Nordborg M."/>
            <person name="Weigel D."/>
            <person name="Guo Y.-L."/>
        </authorList>
    </citation>
    <scope>NUCLEOTIDE SEQUENCE [LARGE SCALE GENOMIC DNA]</scope>
    <source>
        <strain evidence="3">cv. MN47</strain>
    </source>
</reference>
<dbReference type="HOGENOM" id="CLU_465685_0_0_1"/>
<gene>
    <name evidence="2" type="ORF">ARALYDRAFT_890715</name>
</gene>
<protein>
    <submittedName>
        <fullName evidence="2">Predicted protein</fullName>
    </submittedName>
</protein>
<feature type="region of interest" description="Disordered" evidence="1">
    <location>
        <begin position="1"/>
        <end position="23"/>
    </location>
</feature>
<evidence type="ECO:0000256" key="1">
    <source>
        <dbReference type="SAM" id="MobiDB-lite"/>
    </source>
</evidence>
<keyword evidence="3" id="KW-1185">Reference proteome</keyword>
<dbReference type="Proteomes" id="UP000008694">
    <property type="component" value="Unassembled WGS sequence"/>
</dbReference>
<feature type="compositionally biased region" description="Basic and acidic residues" evidence="1">
    <location>
        <begin position="385"/>
        <end position="398"/>
    </location>
</feature>
<feature type="compositionally biased region" description="Polar residues" evidence="1">
    <location>
        <begin position="169"/>
        <end position="179"/>
    </location>
</feature>
<sequence>MSSSEDSGDLGDGPPTLPPRLFAADSYPSGARLNIYSKANLIGTLYSILENTEMPTDEEIKRRTEGSEAYWNELFPPGSPVPTLVVHPILEAPDELDEDEFLCDDEVYDSKVEMLETLIKVGHEFSSQEFIGGVPAGDRLEPRRFAKQEGAVSNKERTVRTPAVKQKARSTGPSVNPSPQKKPRTEGIQIQSRVTRSQSKKDTEKRTKTVHFKQQQPGFEGESSTAGPSGACSKCSSDFAAMIADLKIWTVERENILKGEIVQELKEEMGKMFAPRIRARVESPNPSSFPLTKLARRSIHQPDEDERDKAASTPAPKPQQGNGKEQAGTGEVDMGVSSSDFDNAAYRDCWWEEYGVVKNVITDLSSPSCGINEDASLNQSPSNISDKHGAGDGKHDDATPIPPISVIEEHGASDDKKDDAATNPPIPVIQEVQLGGPSTLDVGDQSHARSPSPCTPTHEDAFLSPPHSDFSVECESGSYSEAHEPSPPEYPSPPPPHAPIDPHSALVVSPVPVPVVPLRTVTPPPPERQKRTRHRSKNLSSAFVVDARLKALFGSRAKPAQYSPMVVGLDDEFKIFKETLSASPQE</sequence>
<feature type="compositionally biased region" description="Pro residues" evidence="1">
    <location>
        <begin position="487"/>
        <end position="499"/>
    </location>
</feature>
<dbReference type="EMBL" id="GL348713">
    <property type="protein sequence ID" value="EFH69939.1"/>
    <property type="molecule type" value="Genomic_DNA"/>
</dbReference>
<feature type="compositionally biased region" description="Polar residues" evidence="1">
    <location>
        <begin position="188"/>
        <end position="197"/>
    </location>
</feature>
<organism evidence="3">
    <name type="scientific">Arabidopsis lyrata subsp. lyrata</name>
    <name type="common">Lyre-leaved rock-cress</name>
    <dbReference type="NCBI Taxonomy" id="81972"/>
    <lineage>
        <taxon>Eukaryota</taxon>
        <taxon>Viridiplantae</taxon>
        <taxon>Streptophyta</taxon>
        <taxon>Embryophyta</taxon>
        <taxon>Tracheophyta</taxon>
        <taxon>Spermatophyta</taxon>
        <taxon>Magnoliopsida</taxon>
        <taxon>eudicotyledons</taxon>
        <taxon>Gunneridae</taxon>
        <taxon>Pentapetalae</taxon>
        <taxon>rosids</taxon>
        <taxon>malvids</taxon>
        <taxon>Brassicales</taxon>
        <taxon>Brassicaceae</taxon>
        <taxon>Camelineae</taxon>
        <taxon>Arabidopsis</taxon>
    </lineage>
</organism>
<feature type="region of interest" description="Disordered" evidence="1">
    <location>
        <begin position="372"/>
        <end position="505"/>
    </location>
</feature>
<feature type="region of interest" description="Disordered" evidence="1">
    <location>
        <begin position="281"/>
        <end position="337"/>
    </location>
</feature>
<accession>D7KGK9</accession>
<feature type="compositionally biased region" description="Polar residues" evidence="1">
    <location>
        <begin position="212"/>
        <end position="227"/>
    </location>
</feature>
<name>D7KGK9_ARALL</name>
<dbReference type="Gramene" id="scaffold_103509.1">
    <property type="protein sequence ID" value="scaffold_103509.1"/>
    <property type="gene ID" value="scaffold_103509.1"/>
</dbReference>
<feature type="region of interest" description="Disordered" evidence="1">
    <location>
        <begin position="517"/>
        <end position="539"/>
    </location>
</feature>
<feature type="region of interest" description="Disordered" evidence="1">
    <location>
        <begin position="146"/>
        <end position="231"/>
    </location>
</feature>